<keyword evidence="3" id="KW-1185">Reference proteome</keyword>
<gene>
    <name evidence="2" type="ORF">C882_2921</name>
</gene>
<dbReference type="EMBL" id="ANHY01000037">
    <property type="protein sequence ID" value="EKV26153.1"/>
    <property type="molecule type" value="Genomic_DNA"/>
</dbReference>
<dbReference type="eggNOG" id="COG4319">
    <property type="taxonomic scope" value="Bacteria"/>
</dbReference>
<accession>K9H6D9</accession>
<name>K9H6D9_9PROT</name>
<feature type="domain" description="SnoaL-like" evidence="1">
    <location>
        <begin position="13"/>
        <end position="97"/>
    </location>
</feature>
<dbReference type="InterPro" id="IPR032710">
    <property type="entry name" value="NTF2-like_dom_sf"/>
</dbReference>
<comment type="caution">
    <text evidence="2">The sequence shown here is derived from an EMBL/GenBank/DDBJ whole genome shotgun (WGS) entry which is preliminary data.</text>
</comment>
<dbReference type="PATRIC" id="fig|1238182.3.peg.4472"/>
<dbReference type="Gene3D" id="3.10.450.50">
    <property type="match status" value="1"/>
</dbReference>
<dbReference type="STRING" id="1238182.C882_2921"/>
<proteinExistence type="predicted"/>
<dbReference type="NCBIfam" id="TIGR02246">
    <property type="entry name" value="SgcJ/EcaC family oxidoreductase"/>
    <property type="match status" value="1"/>
</dbReference>
<dbReference type="Proteomes" id="UP000009881">
    <property type="component" value="Unassembled WGS sequence"/>
</dbReference>
<dbReference type="CDD" id="cd00531">
    <property type="entry name" value="NTF2_like"/>
    <property type="match status" value="1"/>
</dbReference>
<dbReference type="SUPFAM" id="SSF54427">
    <property type="entry name" value="NTF2-like"/>
    <property type="match status" value="1"/>
</dbReference>
<protein>
    <recommendedName>
        <fullName evidence="1">SnoaL-like domain-containing protein</fullName>
    </recommendedName>
</protein>
<dbReference type="InterPro" id="IPR011944">
    <property type="entry name" value="Steroid_delta5-4_isomerase"/>
</dbReference>
<dbReference type="AlphaFoldDB" id="K9H6D9"/>
<organism evidence="2 3">
    <name type="scientific">Caenispirillum salinarum AK4</name>
    <dbReference type="NCBI Taxonomy" id="1238182"/>
    <lineage>
        <taxon>Bacteria</taxon>
        <taxon>Pseudomonadati</taxon>
        <taxon>Pseudomonadota</taxon>
        <taxon>Alphaproteobacteria</taxon>
        <taxon>Rhodospirillales</taxon>
        <taxon>Novispirillaceae</taxon>
        <taxon>Caenispirillum</taxon>
    </lineage>
</organism>
<dbReference type="InterPro" id="IPR037401">
    <property type="entry name" value="SnoaL-like"/>
</dbReference>
<evidence type="ECO:0000313" key="2">
    <source>
        <dbReference type="EMBL" id="EKV26153.1"/>
    </source>
</evidence>
<reference evidence="2 3" key="1">
    <citation type="journal article" date="2013" name="Genome Announc.">
        <title>Draft Genome Sequence of an Alphaproteobacterium, Caenispirillum salinarum AK4(T), Isolated from a Solar Saltern.</title>
        <authorList>
            <person name="Khatri I."/>
            <person name="Singh A."/>
            <person name="Korpole S."/>
            <person name="Pinnaka A.K."/>
            <person name="Subramanian S."/>
        </authorList>
    </citation>
    <scope>NUCLEOTIDE SEQUENCE [LARGE SCALE GENOMIC DNA]</scope>
    <source>
        <strain evidence="2 3">AK4</strain>
    </source>
</reference>
<evidence type="ECO:0000313" key="3">
    <source>
        <dbReference type="Proteomes" id="UP000009881"/>
    </source>
</evidence>
<dbReference type="Pfam" id="PF12680">
    <property type="entry name" value="SnoaL_2"/>
    <property type="match status" value="1"/>
</dbReference>
<evidence type="ECO:0000259" key="1">
    <source>
        <dbReference type="Pfam" id="PF12680"/>
    </source>
</evidence>
<sequence length="128" mass="13575">MGPPEETVAQINEKWNRAFNSGDAEGLAALYAPDAVVSPGNGQVVQGRDAIRDLFQAFIDSGAGNHELTPVVVGSKGPGLHQVAEWSALGGEQDGERPAFGGIMMNVYERDPQTGEWLSQSHVWNTGG</sequence>